<dbReference type="OrthoDB" id="5987638at2759"/>
<evidence type="ECO:0000256" key="9">
    <source>
        <dbReference type="ARBA" id="ARBA00022838"/>
    </source>
</evidence>
<proteinExistence type="inferred from homology"/>
<comment type="caution">
    <text evidence="14">The sequence shown here is derived from an EMBL/GenBank/DDBJ whole genome shotgun (WGS) entry which is preliminary data.</text>
</comment>
<evidence type="ECO:0000256" key="2">
    <source>
        <dbReference type="ARBA" id="ARBA00004629"/>
    </source>
</evidence>
<evidence type="ECO:0000256" key="5">
    <source>
        <dbReference type="ARBA" id="ARBA00022490"/>
    </source>
</evidence>
<evidence type="ECO:0000256" key="6">
    <source>
        <dbReference type="ARBA" id="ARBA00022618"/>
    </source>
</evidence>
<evidence type="ECO:0000256" key="8">
    <source>
        <dbReference type="ARBA" id="ARBA00022776"/>
    </source>
</evidence>
<accession>A0A401NU00</accession>
<keyword evidence="4" id="KW-0158">Chromosome</keyword>
<dbReference type="InterPro" id="IPR033341">
    <property type="entry name" value="SKA3"/>
</dbReference>
<feature type="compositionally biased region" description="Acidic residues" evidence="13">
    <location>
        <begin position="141"/>
        <end position="152"/>
    </location>
</feature>
<keyword evidence="7" id="KW-0493">Microtubule</keyword>
<evidence type="ECO:0000256" key="1">
    <source>
        <dbReference type="ARBA" id="ARBA00004186"/>
    </source>
</evidence>
<dbReference type="GO" id="GO:0007059">
    <property type="term" value="P:chromosome segregation"/>
    <property type="evidence" value="ECO:0007669"/>
    <property type="project" value="InterPro"/>
</dbReference>
<keyword evidence="5" id="KW-0963">Cytoplasm</keyword>
<evidence type="ECO:0000256" key="4">
    <source>
        <dbReference type="ARBA" id="ARBA00022454"/>
    </source>
</evidence>
<dbReference type="Proteomes" id="UP000288216">
    <property type="component" value="Unassembled WGS sequence"/>
</dbReference>
<gene>
    <name evidence="14" type="ORF">scyTo_0009794</name>
</gene>
<keyword evidence="9" id="KW-0995">Kinetochore</keyword>
<dbReference type="PANTHER" id="PTHR48118:SF1">
    <property type="entry name" value="SPINDLE AND KINETOCHORE-ASSOCIATED PROTEIN 3"/>
    <property type="match status" value="1"/>
</dbReference>
<evidence type="ECO:0000256" key="10">
    <source>
        <dbReference type="ARBA" id="ARBA00023212"/>
    </source>
</evidence>
<dbReference type="AlphaFoldDB" id="A0A401NU00"/>
<feature type="compositionally biased region" description="Basic and acidic residues" evidence="13">
    <location>
        <begin position="158"/>
        <end position="167"/>
    </location>
</feature>
<keyword evidence="15" id="KW-1185">Reference proteome</keyword>
<name>A0A401NU00_SCYTO</name>
<sequence length="483" mass="55066">MLSLIAGSFKSLFPIEMEIIHNFFTKLRILAVNLENETKYLDHALNNETDHEEEAPRKILHELHSEVRNIKADVQKKMETLDNEYKENIELIRAFQILQHKNCALLEEIEEHFQNYGYERLHRKDKGAEMELMNTVMDGIENSEPESEDQNDEVVTPSHDKPLLNDSLRTPKLEDFGLGHMMFQNAWGVPECNLPSNPQITPEFSGNRHSSTLQCPIMPKTPKCALRLDDEMLLTPKLEHFGITEHTGYVNDFTLALYNKCAQPEINSKLFSSCNPIPTIKDDPWQASVSKQVETDLSSMTHQASNPGDMLNSPLSPVFCTPGLKIHKNVSQVPADEERKSNNSVSSPVLPHFETPWLKKQSTCQYFQNEETTTLVEKTAADGFNLEKPQPPAISSENYFLNGCDKSPSPPVMMTDCEFPNTPQAPEMTTKITADVLKMLQIYDAELRTPHDTRHKFSRQNLTVNQMTPFGNKSEKENGFFRM</sequence>
<dbReference type="GO" id="GO:0005876">
    <property type="term" value="C:spindle microtubule"/>
    <property type="evidence" value="ECO:0007669"/>
    <property type="project" value="TreeGrafter"/>
</dbReference>
<reference evidence="14 15" key="1">
    <citation type="journal article" date="2018" name="Nat. Ecol. Evol.">
        <title>Shark genomes provide insights into elasmobranch evolution and the origin of vertebrates.</title>
        <authorList>
            <person name="Hara Y"/>
            <person name="Yamaguchi K"/>
            <person name="Onimaru K"/>
            <person name="Kadota M"/>
            <person name="Koyanagi M"/>
            <person name="Keeley SD"/>
            <person name="Tatsumi K"/>
            <person name="Tanaka K"/>
            <person name="Motone F"/>
            <person name="Kageyama Y"/>
            <person name="Nozu R"/>
            <person name="Adachi N"/>
            <person name="Nishimura O"/>
            <person name="Nakagawa R"/>
            <person name="Tanegashima C"/>
            <person name="Kiyatake I"/>
            <person name="Matsumoto R"/>
            <person name="Murakumo K"/>
            <person name="Nishida K"/>
            <person name="Terakita A"/>
            <person name="Kuratani S"/>
            <person name="Sato K"/>
            <person name="Hyodo S Kuraku.S."/>
        </authorList>
    </citation>
    <scope>NUCLEOTIDE SEQUENCE [LARGE SCALE GENOMIC DNA]</scope>
</reference>
<evidence type="ECO:0000313" key="15">
    <source>
        <dbReference type="Proteomes" id="UP000288216"/>
    </source>
</evidence>
<keyword evidence="11" id="KW-0131">Cell cycle</keyword>
<comment type="subcellular location">
    <subcellularLocation>
        <location evidence="2">Chromosome</location>
        <location evidence="2">Centromere</location>
        <location evidence="2">Kinetochore</location>
    </subcellularLocation>
    <subcellularLocation>
        <location evidence="1">Cytoplasm</location>
        <location evidence="1">Cytoskeleton</location>
        <location evidence="1">Spindle</location>
    </subcellularLocation>
</comment>
<dbReference type="STRING" id="75743.A0A401NU00"/>
<keyword evidence="12" id="KW-0137">Centromere</keyword>
<feature type="region of interest" description="Disordered" evidence="13">
    <location>
        <begin position="141"/>
        <end position="167"/>
    </location>
</feature>
<dbReference type="OMA" id="LMKKNSM"/>
<evidence type="ECO:0000256" key="11">
    <source>
        <dbReference type="ARBA" id="ARBA00023306"/>
    </source>
</evidence>
<evidence type="ECO:0000256" key="13">
    <source>
        <dbReference type="SAM" id="MobiDB-lite"/>
    </source>
</evidence>
<protein>
    <submittedName>
        <fullName evidence="14">Uncharacterized protein</fullName>
    </submittedName>
</protein>
<dbReference type="PANTHER" id="PTHR48118">
    <property type="entry name" value="SPINDLE AND KINETOCHORE-ASSOCIATED PROTEIN 3"/>
    <property type="match status" value="1"/>
</dbReference>
<dbReference type="GO" id="GO:0000278">
    <property type="term" value="P:mitotic cell cycle"/>
    <property type="evidence" value="ECO:0007669"/>
    <property type="project" value="TreeGrafter"/>
</dbReference>
<dbReference type="GO" id="GO:0000940">
    <property type="term" value="C:outer kinetochore"/>
    <property type="evidence" value="ECO:0007669"/>
    <property type="project" value="InterPro"/>
</dbReference>
<evidence type="ECO:0000313" key="14">
    <source>
        <dbReference type="EMBL" id="GCB64324.1"/>
    </source>
</evidence>
<evidence type="ECO:0000256" key="12">
    <source>
        <dbReference type="ARBA" id="ARBA00023328"/>
    </source>
</evidence>
<keyword evidence="6" id="KW-0132">Cell division</keyword>
<keyword evidence="8" id="KW-0498">Mitosis</keyword>
<dbReference type="Gene3D" id="6.10.250.1400">
    <property type="match status" value="1"/>
</dbReference>
<comment type="similarity">
    <text evidence="3">Belongs to the SKA3 family.</text>
</comment>
<organism evidence="14 15">
    <name type="scientific">Scyliorhinus torazame</name>
    <name type="common">Cloudy catshark</name>
    <name type="synonym">Catulus torazame</name>
    <dbReference type="NCBI Taxonomy" id="75743"/>
    <lineage>
        <taxon>Eukaryota</taxon>
        <taxon>Metazoa</taxon>
        <taxon>Chordata</taxon>
        <taxon>Craniata</taxon>
        <taxon>Vertebrata</taxon>
        <taxon>Chondrichthyes</taxon>
        <taxon>Elasmobranchii</taxon>
        <taxon>Galeomorphii</taxon>
        <taxon>Galeoidea</taxon>
        <taxon>Carcharhiniformes</taxon>
        <taxon>Scyliorhinidae</taxon>
        <taxon>Scyliorhinus</taxon>
    </lineage>
</organism>
<evidence type="ECO:0000256" key="3">
    <source>
        <dbReference type="ARBA" id="ARBA00007716"/>
    </source>
</evidence>
<dbReference type="EMBL" id="BFAA01004092">
    <property type="protein sequence ID" value="GCB64324.1"/>
    <property type="molecule type" value="Genomic_DNA"/>
</dbReference>
<dbReference type="GO" id="GO:0051301">
    <property type="term" value="P:cell division"/>
    <property type="evidence" value="ECO:0007669"/>
    <property type="project" value="UniProtKB-KW"/>
</dbReference>
<keyword evidence="10" id="KW-0206">Cytoskeleton</keyword>
<evidence type="ECO:0000256" key="7">
    <source>
        <dbReference type="ARBA" id="ARBA00022701"/>
    </source>
</evidence>